<dbReference type="InterPro" id="IPR008927">
    <property type="entry name" value="6-PGluconate_DH-like_C_sf"/>
</dbReference>
<dbReference type="InterPro" id="IPR013332">
    <property type="entry name" value="KPR_N"/>
</dbReference>
<comment type="pathway">
    <text evidence="4">Cofactor biosynthesis; (R)-pantothenate biosynthesis; (R)-pantoate from 3-methyl-2-oxobutanoate: step 2/2.</text>
</comment>
<feature type="domain" description="Ketopantoate reductase N-terminal" evidence="5">
    <location>
        <begin position="7"/>
        <end position="149"/>
    </location>
</feature>
<evidence type="ECO:0000313" key="8">
    <source>
        <dbReference type="Proteomes" id="UP000261212"/>
    </source>
</evidence>
<dbReference type="GO" id="GO:0008677">
    <property type="term" value="F:2-dehydropantoate 2-reductase activity"/>
    <property type="evidence" value="ECO:0007669"/>
    <property type="project" value="UniProtKB-EC"/>
</dbReference>
<dbReference type="SUPFAM" id="SSF48179">
    <property type="entry name" value="6-phosphogluconate dehydrogenase C-terminal domain-like"/>
    <property type="match status" value="1"/>
</dbReference>
<proteinExistence type="inferred from homology"/>
<dbReference type="EMBL" id="QUSM01000004">
    <property type="protein sequence ID" value="RGD73777.1"/>
    <property type="molecule type" value="Genomic_DNA"/>
</dbReference>
<dbReference type="InterPro" id="IPR003710">
    <property type="entry name" value="ApbA"/>
</dbReference>
<dbReference type="Gene3D" id="3.40.50.720">
    <property type="entry name" value="NAD(P)-binding Rossmann-like Domain"/>
    <property type="match status" value="1"/>
</dbReference>
<comment type="function">
    <text evidence="4">Catalyzes the NADPH-dependent reduction of ketopantoate into pantoic acid.</text>
</comment>
<dbReference type="GO" id="GO:0005737">
    <property type="term" value="C:cytoplasm"/>
    <property type="evidence" value="ECO:0007669"/>
    <property type="project" value="TreeGrafter"/>
</dbReference>
<protein>
    <recommendedName>
        <fullName evidence="4">2-dehydropantoate 2-reductase</fullName>
        <ecNumber evidence="4">1.1.1.169</ecNumber>
    </recommendedName>
    <alternativeName>
        <fullName evidence="4">Ketopantoate reductase</fullName>
    </alternativeName>
</protein>
<keyword evidence="4" id="KW-0566">Pantothenate biosynthesis</keyword>
<organism evidence="7 8">
    <name type="scientific">Anaerofustis stercorihominis</name>
    <dbReference type="NCBI Taxonomy" id="214853"/>
    <lineage>
        <taxon>Bacteria</taxon>
        <taxon>Bacillati</taxon>
        <taxon>Bacillota</taxon>
        <taxon>Clostridia</taxon>
        <taxon>Eubacteriales</taxon>
        <taxon>Eubacteriaceae</taxon>
        <taxon>Anaerofustis</taxon>
    </lineage>
</organism>
<comment type="similarity">
    <text evidence="1 4">Belongs to the ketopantoate reductase family.</text>
</comment>
<dbReference type="EC" id="1.1.1.169" evidence="4"/>
<keyword evidence="3 4" id="KW-0560">Oxidoreductase</keyword>
<comment type="caution">
    <text evidence="7">The sequence shown here is derived from an EMBL/GenBank/DDBJ whole genome shotgun (WGS) entry which is preliminary data.</text>
</comment>
<dbReference type="InterPro" id="IPR013752">
    <property type="entry name" value="KPA_reductase"/>
</dbReference>
<evidence type="ECO:0000256" key="3">
    <source>
        <dbReference type="ARBA" id="ARBA00023002"/>
    </source>
</evidence>
<dbReference type="Gene3D" id="1.10.1040.10">
    <property type="entry name" value="N-(1-d-carboxylethyl)-l-norvaline Dehydrogenase, domain 2"/>
    <property type="match status" value="1"/>
</dbReference>
<evidence type="ECO:0000256" key="2">
    <source>
        <dbReference type="ARBA" id="ARBA00022857"/>
    </source>
</evidence>
<name>A0A3E3DWY5_9FIRM</name>
<gene>
    <name evidence="7" type="ORF">DW687_08320</name>
</gene>
<keyword evidence="2 4" id="KW-0521">NADP</keyword>
<sequence length="303" mass="34410">MNIKNVFISGAGALGLMYASYLSKGMGKENVYFIADDKRVEKYKNSKFYVNDKEHKFNFISNNTDLKADLIILSVKFTGIHEALKSLKNIVKDDTIFISVMNGIESENVIKEYYGDKHLLYCEVHGMDAVKEGNKIYFSKPGVVCFGSKDNKITEDVKSVEEVLKKSNLPYEIPSDIMHKMWSKLMLNDAVNQVCAVFETGYGGIQKDGKAKDMIIETMKEVSKVAEAEGISLTEDEINDWMDLMCTLNPNNMPSLRQDTKAKRKTEVELFAGTIKKLGKKHDIPTPLNDYLYDKIKEIENNY</sequence>
<dbReference type="SUPFAM" id="SSF51735">
    <property type="entry name" value="NAD(P)-binding Rossmann-fold domains"/>
    <property type="match status" value="1"/>
</dbReference>
<accession>A0A3E3DWY5</accession>
<comment type="catalytic activity">
    <reaction evidence="4">
        <text>(R)-pantoate + NADP(+) = 2-dehydropantoate + NADPH + H(+)</text>
        <dbReference type="Rhea" id="RHEA:16233"/>
        <dbReference type="ChEBI" id="CHEBI:11561"/>
        <dbReference type="ChEBI" id="CHEBI:15378"/>
        <dbReference type="ChEBI" id="CHEBI:15980"/>
        <dbReference type="ChEBI" id="CHEBI:57783"/>
        <dbReference type="ChEBI" id="CHEBI:58349"/>
        <dbReference type="EC" id="1.1.1.169"/>
    </reaction>
</comment>
<evidence type="ECO:0000259" key="5">
    <source>
        <dbReference type="Pfam" id="PF02558"/>
    </source>
</evidence>
<dbReference type="InterPro" id="IPR013328">
    <property type="entry name" value="6PGD_dom2"/>
</dbReference>
<dbReference type="PANTHER" id="PTHR21708:SF26">
    <property type="entry name" value="2-DEHYDROPANTOATE 2-REDUCTASE"/>
    <property type="match status" value="1"/>
</dbReference>
<dbReference type="InterPro" id="IPR051402">
    <property type="entry name" value="KPR-Related"/>
</dbReference>
<evidence type="ECO:0000256" key="1">
    <source>
        <dbReference type="ARBA" id="ARBA00007870"/>
    </source>
</evidence>
<dbReference type="UniPathway" id="UPA00028">
    <property type="reaction ID" value="UER00004"/>
</dbReference>
<dbReference type="Pfam" id="PF08546">
    <property type="entry name" value="ApbA_C"/>
    <property type="match status" value="1"/>
</dbReference>
<dbReference type="Proteomes" id="UP000261212">
    <property type="component" value="Unassembled WGS sequence"/>
</dbReference>
<dbReference type="RefSeq" id="WP_117532398.1">
    <property type="nucleotide sequence ID" value="NZ_QUSM01000004.1"/>
</dbReference>
<evidence type="ECO:0000256" key="4">
    <source>
        <dbReference type="RuleBase" id="RU362068"/>
    </source>
</evidence>
<feature type="domain" description="Ketopantoate reductase C-terminal" evidence="6">
    <location>
        <begin position="176"/>
        <end position="300"/>
    </location>
</feature>
<evidence type="ECO:0000313" key="7">
    <source>
        <dbReference type="EMBL" id="RGD73777.1"/>
    </source>
</evidence>
<reference evidence="7 8" key="1">
    <citation type="submission" date="2018-08" db="EMBL/GenBank/DDBJ databases">
        <title>A genome reference for cultivated species of the human gut microbiota.</title>
        <authorList>
            <person name="Zou Y."/>
            <person name="Xue W."/>
            <person name="Luo G."/>
        </authorList>
    </citation>
    <scope>NUCLEOTIDE SEQUENCE [LARGE SCALE GENOMIC DNA]</scope>
    <source>
        <strain evidence="7 8">AM25-6</strain>
    </source>
</reference>
<evidence type="ECO:0000259" key="6">
    <source>
        <dbReference type="Pfam" id="PF08546"/>
    </source>
</evidence>
<dbReference type="GO" id="GO:0015940">
    <property type="term" value="P:pantothenate biosynthetic process"/>
    <property type="evidence" value="ECO:0007669"/>
    <property type="project" value="UniProtKB-UniPathway"/>
</dbReference>
<dbReference type="PANTHER" id="PTHR21708">
    <property type="entry name" value="PROBABLE 2-DEHYDROPANTOATE 2-REDUCTASE"/>
    <property type="match status" value="1"/>
</dbReference>
<dbReference type="InterPro" id="IPR036291">
    <property type="entry name" value="NAD(P)-bd_dom_sf"/>
</dbReference>
<dbReference type="NCBIfam" id="TIGR00745">
    <property type="entry name" value="apbA_panE"/>
    <property type="match status" value="1"/>
</dbReference>
<dbReference type="Pfam" id="PF02558">
    <property type="entry name" value="ApbA"/>
    <property type="match status" value="1"/>
</dbReference>
<dbReference type="AlphaFoldDB" id="A0A3E3DWY5"/>